<dbReference type="Proteomes" id="UP000450917">
    <property type="component" value="Unassembled WGS sequence"/>
</dbReference>
<dbReference type="GO" id="GO:0005886">
    <property type="term" value="C:plasma membrane"/>
    <property type="evidence" value="ECO:0007669"/>
    <property type="project" value="UniProtKB-SubCell"/>
</dbReference>
<keyword evidence="2" id="KW-1003">Cell membrane</keyword>
<keyword evidence="8" id="KW-1133">Transmembrane helix</keyword>
<feature type="domain" description="HAMP" evidence="10">
    <location>
        <begin position="203"/>
        <end position="256"/>
    </location>
</feature>
<evidence type="ECO:0000256" key="3">
    <source>
        <dbReference type="ARBA" id="ARBA00023136"/>
    </source>
</evidence>
<comment type="subcellular location">
    <subcellularLocation>
        <location evidence="1">Cell membrane</location>
    </subcellularLocation>
</comment>
<feature type="transmembrane region" description="Helical" evidence="8">
    <location>
        <begin position="183"/>
        <end position="206"/>
    </location>
</feature>
<keyword evidence="12" id="KW-1185">Reference proteome</keyword>
<keyword evidence="4 6" id="KW-0807">Transducer</keyword>
<feature type="domain" description="Methyl-accepting transducer" evidence="9">
    <location>
        <begin position="275"/>
        <end position="546"/>
    </location>
</feature>
<keyword evidence="3 8" id="KW-0472">Membrane</keyword>
<evidence type="ECO:0000256" key="8">
    <source>
        <dbReference type="SAM" id="Phobius"/>
    </source>
</evidence>
<dbReference type="SMART" id="SM00304">
    <property type="entry name" value="HAMP"/>
    <property type="match status" value="1"/>
</dbReference>
<keyword evidence="8" id="KW-0812">Transmembrane</keyword>
<feature type="transmembrane region" description="Helical" evidence="8">
    <location>
        <begin position="6"/>
        <end position="29"/>
    </location>
</feature>
<evidence type="ECO:0000313" key="12">
    <source>
        <dbReference type="Proteomes" id="UP000450917"/>
    </source>
</evidence>
<dbReference type="RefSeq" id="WP_155614469.1">
    <property type="nucleotide sequence ID" value="NZ_WNZX01000005.1"/>
</dbReference>
<protein>
    <submittedName>
        <fullName evidence="11">HAMP domain-containing protein</fullName>
    </submittedName>
</protein>
<dbReference type="InterPro" id="IPR024478">
    <property type="entry name" value="HlyB_4HB_MCP"/>
</dbReference>
<dbReference type="Pfam" id="PF00672">
    <property type="entry name" value="HAMP"/>
    <property type="match status" value="1"/>
</dbReference>
<reference evidence="11 12" key="1">
    <citation type="submission" date="2019-11" db="EMBL/GenBank/DDBJ databases">
        <title>Draft genome sequences of five Paenibacillus species of dairy origin.</title>
        <authorList>
            <person name="Olajide A.M."/>
            <person name="Chen S."/>
            <person name="Lapointe G."/>
        </authorList>
    </citation>
    <scope>NUCLEOTIDE SEQUENCE [LARGE SCALE GENOMIC DNA]</scope>
    <source>
        <strain evidence="11 12">2CS3</strain>
    </source>
</reference>
<dbReference type="InterPro" id="IPR004089">
    <property type="entry name" value="MCPsignal_dom"/>
</dbReference>
<organism evidence="11 12">
    <name type="scientific">Paenibacillus validus</name>
    <dbReference type="NCBI Taxonomy" id="44253"/>
    <lineage>
        <taxon>Bacteria</taxon>
        <taxon>Bacillati</taxon>
        <taxon>Bacillota</taxon>
        <taxon>Bacilli</taxon>
        <taxon>Bacillales</taxon>
        <taxon>Paenibacillaceae</taxon>
        <taxon>Paenibacillus</taxon>
    </lineage>
</organism>
<dbReference type="Pfam" id="PF12729">
    <property type="entry name" value="4HB_MCP_1"/>
    <property type="match status" value="1"/>
</dbReference>
<evidence type="ECO:0000256" key="2">
    <source>
        <dbReference type="ARBA" id="ARBA00022475"/>
    </source>
</evidence>
<dbReference type="CDD" id="cd06225">
    <property type="entry name" value="HAMP"/>
    <property type="match status" value="1"/>
</dbReference>
<comment type="caution">
    <text evidence="11">The sequence shown here is derived from an EMBL/GenBank/DDBJ whole genome shotgun (WGS) entry which is preliminary data.</text>
</comment>
<evidence type="ECO:0000256" key="1">
    <source>
        <dbReference type="ARBA" id="ARBA00004236"/>
    </source>
</evidence>
<dbReference type="PANTHER" id="PTHR32089">
    <property type="entry name" value="METHYL-ACCEPTING CHEMOTAXIS PROTEIN MCPB"/>
    <property type="match status" value="1"/>
</dbReference>
<accession>A0A7X2Z9C3</accession>
<feature type="coiled-coil region" evidence="7">
    <location>
        <begin position="79"/>
        <end position="129"/>
    </location>
</feature>
<sequence>MTLRQKVVGVFIVISLLVTLNSLFSFLFLKQMQGSYKSLIDRGLAVLEQVGGIREQTERQNSLLFGLLVDPSKEKEQVLATVNAKLSESIAQLEQLSETDEERSEVRKLAEANATFARLTQKITDYLNRGEPGLARTEALMWSIPLSETLTQSSTRIQQIEQQLMTGKQAANEQLVAKTIRSLMGVSAAALAFAIAAGFLLSRFIVKPLRAMAQAAAAIASRDLTVSDIQVTSRDEIGKLASAFNGMKAELRTMVMELTEHAEEVAGAAERLSGSSEQVSHSLERITEIVGDIATGTSEQMQSVNESVSLMETMSRSVDHIAGATTTADAKSSAALTTAAGGRQAIATVSGQMDSIRSTMTVMAEGVSQLGSRTMEIMKVNETIAAIAKQTNMLALNASIESARAGEAGKGFAVVAEEVRKLAVQTSAAAGKVVEMIAGISQEKDRVIASTQTGLREVETGMDVVRHAGDAFHRIQQSVEEAALCIGEAGDQSGHVVRQSHSVVDKVRQVQTIAERAVAHTQDVSASVEEQYASMEEVVSSAEVLHTMSGRLSALIGQFRV</sequence>
<dbReference type="GO" id="GO:0007165">
    <property type="term" value="P:signal transduction"/>
    <property type="evidence" value="ECO:0007669"/>
    <property type="project" value="UniProtKB-KW"/>
</dbReference>
<evidence type="ECO:0000259" key="9">
    <source>
        <dbReference type="PROSITE" id="PS50111"/>
    </source>
</evidence>
<dbReference type="EMBL" id="WNZX01000005">
    <property type="protein sequence ID" value="MUG70758.1"/>
    <property type="molecule type" value="Genomic_DNA"/>
</dbReference>
<evidence type="ECO:0000256" key="7">
    <source>
        <dbReference type="SAM" id="Coils"/>
    </source>
</evidence>
<evidence type="ECO:0000313" key="11">
    <source>
        <dbReference type="EMBL" id="MUG70758.1"/>
    </source>
</evidence>
<name>A0A7X2Z9C3_9BACL</name>
<keyword evidence="7" id="KW-0175">Coiled coil</keyword>
<proteinExistence type="inferred from homology"/>
<dbReference type="Pfam" id="PF00015">
    <property type="entry name" value="MCPsignal"/>
    <property type="match status" value="1"/>
</dbReference>
<dbReference type="SMART" id="SM00283">
    <property type="entry name" value="MA"/>
    <property type="match status" value="1"/>
</dbReference>
<dbReference type="InterPro" id="IPR003660">
    <property type="entry name" value="HAMP_dom"/>
</dbReference>
<evidence type="ECO:0000256" key="4">
    <source>
        <dbReference type="ARBA" id="ARBA00023224"/>
    </source>
</evidence>
<gene>
    <name evidence="11" type="ORF">GNP93_08695</name>
</gene>
<dbReference type="PROSITE" id="PS50885">
    <property type="entry name" value="HAMP"/>
    <property type="match status" value="1"/>
</dbReference>
<dbReference type="SUPFAM" id="SSF58104">
    <property type="entry name" value="Methyl-accepting chemotaxis protein (MCP) signaling domain"/>
    <property type="match status" value="1"/>
</dbReference>
<evidence type="ECO:0000259" key="10">
    <source>
        <dbReference type="PROSITE" id="PS50885"/>
    </source>
</evidence>
<dbReference type="AlphaFoldDB" id="A0A7X2Z9C3"/>
<comment type="similarity">
    <text evidence="5">Belongs to the methyl-accepting chemotaxis (MCP) protein family.</text>
</comment>
<dbReference type="PANTHER" id="PTHR32089:SF112">
    <property type="entry name" value="LYSOZYME-LIKE PROTEIN-RELATED"/>
    <property type="match status" value="1"/>
</dbReference>
<dbReference type="PROSITE" id="PS50111">
    <property type="entry name" value="CHEMOTAXIS_TRANSDUC_2"/>
    <property type="match status" value="1"/>
</dbReference>
<dbReference type="Gene3D" id="6.10.340.10">
    <property type="match status" value="1"/>
</dbReference>
<evidence type="ECO:0000256" key="5">
    <source>
        <dbReference type="ARBA" id="ARBA00029447"/>
    </source>
</evidence>
<dbReference type="Gene3D" id="1.10.287.950">
    <property type="entry name" value="Methyl-accepting chemotaxis protein"/>
    <property type="match status" value="1"/>
</dbReference>
<evidence type="ECO:0000256" key="6">
    <source>
        <dbReference type="PROSITE-ProRule" id="PRU00284"/>
    </source>
</evidence>